<accession>A0A0P6XKC8</accession>
<evidence type="ECO:0008006" key="4">
    <source>
        <dbReference type="Google" id="ProtNLM"/>
    </source>
</evidence>
<sequence length="269" mass="30010">MKLLFNPMTSPYNLLDDLNAALRYWWLIVVLMTAGVILGWILFQIQPPLYEARAEIALNVDLSRTGTLSDTNQDILINTTGRVMATAAIMDDLKQQATKAGWLAPNSNPQRMFFIERKAESFILRVQHPNPQAALELTDRWSELALRALESASQNALQADHLERYLDGLTTCLQQQTSGGVEIHACPFQDLQQLQTEINKTGKEILKSRANARGLIPGIRFALTQPAELLPEPVQFQRSTGLLAGALIGLVAALFVIHFRLPERLSKRG</sequence>
<evidence type="ECO:0000313" key="3">
    <source>
        <dbReference type="Proteomes" id="UP000050514"/>
    </source>
</evidence>
<keyword evidence="1" id="KW-0472">Membrane</keyword>
<keyword evidence="1" id="KW-1133">Transmembrane helix</keyword>
<comment type="caution">
    <text evidence="2">The sequence shown here is derived from an EMBL/GenBank/DDBJ whole genome shotgun (WGS) entry which is preliminary data.</text>
</comment>
<dbReference type="EMBL" id="LGHJ01000014">
    <property type="protein sequence ID" value="KPL75465.1"/>
    <property type="molecule type" value="Genomic_DNA"/>
</dbReference>
<dbReference type="AlphaFoldDB" id="A0A0P6XKC8"/>
<keyword evidence="3" id="KW-1185">Reference proteome</keyword>
<evidence type="ECO:0000256" key="1">
    <source>
        <dbReference type="SAM" id="Phobius"/>
    </source>
</evidence>
<proteinExistence type="predicted"/>
<name>A0A0P6XKC8_9CHLR</name>
<reference evidence="2 3" key="1">
    <citation type="submission" date="2015-07" db="EMBL/GenBank/DDBJ databases">
        <title>Draft genome of Bellilinea caldifistulae DSM 17877.</title>
        <authorList>
            <person name="Hemp J."/>
            <person name="Ward L.M."/>
            <person name="Pace L.A."/>
            <person name="Fischer W.W."/>
        </authorList>
    </citation>
    <scope>NUCLEOTIDE SEQUENCE [LARGE SCALE GENOMIC DNA]</scope>
    <source>
        <strain evidence="2 3">GOMI-1</strain>
    </source>
</reference>
<keyword evidence="1" id="KW-0812">Transmembrane</keyword>
<organism evidence="2 3">
    <name type="scientific">Bellilinea caldifistulae</name>
    <dbReference type="NCBI Taxonomy" id="360411"/>
    <lineage>
        <taxon>Bacteria</taxon>
        <taxon>Bacillati</taxon>
        <taxon>Chloroflexota</taxon>
        <taxon>Anaerolineae</taxon>
        <taxon>Anaerolineales</taxon>
        <taxon>Anaerolineaceae</taxon>
        <taxon>Bellilinea</taxon>
    </lineage>
</organism>
<dbReference type="STRING" id="360411.AC812_09370"/>
<feature type="transmembrane region" description="Helical" evidence="1">
    <location>
        <begin position="242"/>
        <end position="261"/>
    </location>
</feature>
<feature type="transmembrane region" description="Helical" evidence="1">
    <location>
        <begin position="24"/>
        <end position="43"/>
    </location>
</feature>
<protein>
    <recommendedName>
        <fullName evidence="4">Polysaccharide chain length determinant N-terminal domain-containing protein</fullName>
    </recommendedName>
</protein>
<dbReference type="Proteomes" id="UP000050514">
    <property type="component" value="Unassembled WGS sequence"/>
</dbReference>
<gene>
    <name evidence="2" type="ORF">AC812_09370</name>
</gene>
<evidence type="ECO:0000313" key="2">
    <source>
        <dbReference type="EMBL" id="KPL75465.1"/>
    </source>
</evidence>